<dbReference type="Pfam" id="PF00332">
    <property type="entry name" value="Glyco_hydro_17"/>
    <property type="match status" value="1"/>
</dbReference>
<dbReference type="Proteomes" id="UP000639772">
    <property type="component" value="Unassembled WGS sequence"/>
</dbReference>
<evidence type="ECO:0000256" key="4">
    <source>
        <dbReference type="RuleBase" id="RU004335"/>
    </source>
</evidence>
<name>A0A835RXG1_VANPL</name>
<dbReference type="PANTHER" id="PTHR32227">
    <property type="entry name" value="GLUCAN ENDO-1,3-BETA-GLUCOSIDASE BG1-RELATED-RELATED"/>
    <property type="match status" value="1"/>
</dbReference>
<dbReference type="InterPro" id="IPR044965">
    <property type="entry name" value="Glyco_hydro_17_plant"/>
</dbReference>
<proteinExistence type="inferred from homology"/>
<dbReference type="GO" id="GO:0004553">
    <property type="term" value="F:hydrolase activity, hydrolyzing O-glycosyl compounds"/>
    <property type="evidence" value="ECO:0007669"/>
    <property type="project" value="InterPro"/>
</dbReference>
<gene>
    <name evidence="5" type="ORF">HPP92_004836</name>
</gene>
<evidence type="ECO:0000256" key="1">
    <source>
        <dbReference type="ARBA" id="ARBA00008773"/>
    </source>
</evidence>
<organism evidence="5 6">
    <name type="scientific">Vanilla planifolia</name>
    <name type="common">Vanilla</name>
    <dbReference type="NCBI Taxonomy" id="51239"/>
    <lineage>
        <taxon>Eukaryota</taxon>
        <taxon>Viridiplantae</taxon>
        <taxon>Streptophyta</taxon>
        <taxon>Embryophyta</taxon>
        <taxon>Tracheophyta</taxon>
        <taxon>Spermatophyta</taxon>
        <taxon>Magnoliopsida</taxon>
        <taxon>Liliopsida</taxon>
        <taxon>Asparagales</taxon>
        <taxon>Orchidaceae</taxon>
        <taxon>Vanilloideae</taxon>
        <taxon>Vanilleae</taxon>
        <taxon>Vanilla</taxon>
    </lineage>
</organism>
<comment type="caution">
    <text evidence="5">The sequence shown here is derived from an EMBL/GenBank/DDBJ whole genome shotgun (WGS) entry which is preliminary data.</text>
</comment>
<evidence type="ECO:0000313" key="6">
    <source>
        <dbReference type="Proteomes" id="UP000639772"/>
    </source>
</evidence>
<keyword evidence="3" id="KW-0326">Glycosidase</keyword>
<dbReference type="OrthoDB" id="77201at2759"/>
<dbReference type="SUPFAM" id="SSF51445">
    <property type="entry name" value="(Trans)glycosidases"/>
    <property type="match status" value="1"/>
</dbReference>
<protein>
    <recommendedName>
        <fullName evidence="7">Glucan endo-1,3-beta-D-glucosidase</fullName>
    </recommendedName>
</protein>
<evidence type="ECO:0000256" key="3">
    <source>
        <dbReference type="ARBA" id="ARBA00023295"/>
    </source>
</evidence>
<dbReference type="GO" id="GO:0005975">
    <property type="term" value="P:carbohydrate metabolic process"/>
    <property type="evidence" value="ECO:0007669"/>
    <property type="project" value="InterPro"/>
</dbReference>
<dbReference type="AlphaFoldDB" id="A0A835RXG1"/>
<accession>A0A835RXG1</accession>
<evidence type="ECO:0000256" key="2">
    <source>
        <dbReference type="ARBA" id="ARBA00022801"/>
    </source>
</evidence>
<keyword evidence="2" id="KW-0378">Hydrolase</keyword>
<dbReference type="Gene3D" id="3.20.20.80">
    <property type="entry name" value="Glycosidases"/>
    <property type="match status" value="1"/>
</dbReference>
<sequence length="278" mass="31075">MKKLRLGCPRQGGHRGDEDEISATVENAKIYNRNLVARQMEEEGTPLRPKPKLEVYLFALFNEDLKPGPTSERNYGLYQPDGTMAYNVGLSAAATSAASLSNLNSSALRPSEQAILWFPKAAHNSQVLHYRTSSRLGPPPSASTSFSFYVSCLIVGVAGFPFGSVTVSRWLNHGRSCSAAYPISMKVTWESSGSADFYQLGFDGEREIHKVMGFVVVRTWFERASLRNLFVRHGFAWIAKVFSGMWLIPHPITYLRLDLAYRNSLYLIRLRALVFPSA</sequence>
<dbReference type="EMBL" id="JADCNM010000002">
    <property type="protein sequence ID" value="KAG0493842.1"/>
    <property type="molecule type" value="Genomic_DNA"/>
</dbReference>
<evidence type="ECO:0000313" key="5">
    <source>
        <dbReference type="EMBL" id="KAG0493842.1"/>
    </source>
</evidence>
<reference evidence="5 6" key="1">
    <citation type="journal article" date="2020" name="Nat. Food">
        <title>A phased Vanilla planifolia genome enables genetic improvement of flavour and production.</title>
        <authorList>
            <person name="Hasing T."/>
            <person name="Tang H."/>
            <person name="Brym M."/>
            <person name="Khazi F."/>
            <person name="Huang T."/>
            <person name="Chambers A.H."/>
        </authorList>
    </citation>
    <scope>NUCLEOTIDE SEQUENCE [LARGE SCALE GENOMIC DNA]</scope>
    <source>
        <tissue evidence="5">Leaf</tissue>
    </source>
</reference>
<evidence type="ECO:0008006" key="7">
    <source>
        <dbReference type="Google" id="ProtNLM"/>
    </source>
</evidence>
<dbReference type="InterPro" id="IPR000490">
    <property type="entry name" value="Glyco_hydro_17"/>
</dbReference>
<dbReference type="InterPro" id="IPR017853">
    <property type="entry name" value="GH"/>
</dbReference>
<comment type="similarity">
    <text evidence="1 4">Belongs to the glycosyl hydrolase 17 family.</text>
</comment>